<keyword evidence="4" id="KW-0408">Iron</keyword>
<dbReference type="InterPro" id="IPR001834">
    <property type="entry name" value="CBR-like"/>
</dbReference>
<dbReference type="InterPro" id="IPR003265">
    <property type="entry name" value="HhH-GPD_domain"/>
</dbReference>
<evidence type="ECO:0000313" key="11">
    <source>
        <dbReference type="EMBL" id="WIA08920.1"/>
    </source>
</evidence>
<dbReference type="SMART" id="SM00478">
    <property type="entry name" value="ENDO3c"/>
    <property type="match status" value="1"/>
</dbReference>
<dbReference type="PROSITE" id="PS51384">
    <property type="entry name" value="FAD_FR"/>
    <property type="match status" value="1"/>
</dbReference>
<evidence type="ECO:0000256" key="9">
    <source>
        <dbReference type="SAM" id="MobiDB-lite"/>
    </source>
</evidence>
<accession>A0ABY8TIS7</accession>
<dbReference type="CDD" id="cd00056">
    <property type="entry name" value="ENDO3c"/>
    <property type="match status" value="1"/>
</dbReference>
<evidence type="ECO:0000256" key="2">
    <source>
        <dbReference type="ARBA" id="ARBA00006105"/>
    </source>
</evidence>
<dbReference type="Gene3D" id="1.10.340.30">
    <property type="entry name" value="Hypothetical protein, domain 2"/>
    <property type="match status" value="1"/>
</dbReference>
<sequence>MEAATPPASKKTKSIITTSANGTPLKKATPKKAATAVAVTTELQQKAQRIGQQLGELYPSPPIPLDHSSTFQLLVAVILSAQTTDKKVNEVTPHLFKRAPDAAAMACMEVADIQAIIQPIGLAPTKAKNLSNMSKLLLERHGGEVPGSFAELEALHGVGHKTASVVMSQAFGHPAFPVDTHIHRLAARWGLSSGKSVEQTEADLKALLPPSAWRDVHLQIIYFGREHCPAKQHDPKHVQQLIELCQANPFPVAVALAVVIVSIVLALRASGAAKPFLDPQQFKPLSLIRIDQLTHNTKRFVFALPDPKMRLGLPTGQHITFLAKDEEGKDVYRPYTPTTDDDTLGRVEFVIKVYPNGKMTQIMDKMAVGDTMLMKGPRGRFQYSRNMKQAIGMIAGGTGVTPMYQVAAAILKDAQDTTRISLLFGNLTEDDILIRQELDALAAAHPKRFNVHYVLNTPPANWTGGSGFITKDMIKQHFAAPGPNTMVLSCGPKPMTDAMKGYLDSMGYSEEAQFQF</sequence>
<dbReference type="InterPro" id="IPR001709">
    <property type="entry name" value="Flavoprot_Pyr_Nucl_cyt_Rdtase"/>
</dbReference>
<evidence type="ECO:0000256" key="6">
    <source>
        <dbReference type="ARBA" id="ARBA00022827"/>
    </source>
</evidence>
<dbReference type="PANTHER" id="PTHR19370:SF184">
    <property type="entry name" value="NADH-CYTOCHROME B5 REDUCTASE-LIKE"/>
    <property type="match status" value="1"/>
</dbReference>
<dbReference type="InterPro" id="IPR005759">
    <property type="entry name" value="Nth"/>
</dbReference>
<evidence type="ECO:0000259" key="10">
    <source>
        <dbReference type="PROSITE" id="PS51384"/>
    </source>
</evidence>
<dbReference type="InterPro" id="IPR001433">
    <property type="entry name" value="OxRdtase_FAD/NAD-bd"/>
</dbReference>
<proteinExistence type="inferred from homology"/>
<dbReference type="SUPFAM" id="SSF48150">
    <property type="entry name" value="DNA-glycosylase"/>
    <property type="match status" value="1"/>
</dbReference>
<feature type="region of interest" description="Disordered" evidence="9">
    <location>
        <begin position="1"/>
        <end position="28"/>
    </location>
</feature>
<keyword evidence="4" id="KW-0411">Iron-sulfur</keyword>
<dbReference type="PRINTS" id="PR00371">
    <property type="entry name" value="FPNCR"/>
</dbReference>
<gene>
    <name evidence="11" type="ORF">OEZ85_008337</name>
</gene>
<dbReference type="Pfam" id="PF00175">
    <property type="entry name" value="NAD_binding_1"/>
    <property type="match status" value="1"/>
</dbReference>
<evidence type="ECO:0000256" key="4">
    <source>
        <dbReference type="ARBA" id="ARBA00022485"/>
    </source>
</evidence>
<dbReference type="Gene3D" id="2.40.30.10">
    <property type="entry name" value="Translation factors"/>
    <property type="match status" value="1"/>
</dbReference>
<keyword evidence="7" id="KW-0560">Oxidoreductase</keyword>
<keyword evidence="5" id="KW-0285">Flavoprotein</keyword>
<comment type="cofactor">
    <cofactor evidence="1">
        <name>FAD</name>
        <dbReference type="ChEBI" id="CHEBI:57692"/>
    </cofactor>
</comment>
<evidence type="ECO:0000313" key="12">
    <source>
        <dbReference type="Proteomes" id="UP001244341"/>
    </source>
</evidence>
<dbReference type="Pfam" id="PF00970">
    <property type="entry name" value="FAD_binding_6"/>
    <property type="match status" value="1"/>
</dbReference>
<dbReference type="EMBL" id="CP126208">
    <property type="protein sequence ID" value="WIA08920.1"/>
    <property type="molecule type" value="Genomic_DNA"/>
</dbReference>
<reference evidence="11 12" key="1">
    <citation type="submission" date="2023-05" db="EMBL/GenBank/DDBJ databases">
        <title>A 100% complete, gapless, phased diploid assembly of the Scenedesmus obliquus UTEX 3031 genome.</title>
        <authorList>
            <person name="Biondi T.C."/>
            <person name="Hanschen E.R."/>
            <person name="Kwon T."/>
            <person name="Eng W."/>
            <person name="Kruse C.P.S."/>
            <person name="Koehler S.I."/>
            <person name="Kunde Y."/>
            <person name="Gleasner C.D."/>
            <person name="You Mak K.T."/>
            <person name="Polle J."/>
            <person name="Hovde B.T."/>
            <person name="Starkenburg S.R."/>
        </authorList>
    </citation>
    <scope>NUCLEOTIDE SEQUENCE [LARGE SCALE GENOMIC DNA]</scope>
    <source>
        <strain evidence="11 12">DOE0152z</strain>
    </source>
</reference>
<keyword evidence="4" id="KW-0004">4Fe-4S</keyword>
<dbReference type="HAMAP" id="MF_00942">
    <property type="entry name" value="Nth"/>
    <property type="match status" value="1"/>
</dbReference>
<organism evidence="11 12">
    <name type="scientific">Tetradesmus obliquus</name>
    <name type="common">Green alga</name>
    <name type="synonym">Acutodesmus obliquus</name>
    <dbReference type="NCBI Taxonomy" id="3088"/>
    <lineage>
        <taxon>Eukaryota</taxon>
        <taxon>Viridiplantae</taxon>
        <taxon>Chlorophyta</taxon>
        <taxon>core chlorophytes</taxon>
        <taxon>Chlorophyceae</taxon>
        <taxon>CS clade</taxon>
        <taxon>Sphaeropleales</taxon>
        <taxon>Scenedesmaceae</taxon>
        <taxon>Tetradesmus</taxon>
    </lineage>
</organism>
<keyword evidence="6" id="KW-0274">FAD</keyword>
<comment type="similarity">
    <text evidence="2">Belongs to the flavoprotein pyridine nucleotide cytochrome reductase family.</text>
</comment>
<dbReference type="InterPro" id="IPR008333">
    <property type="entry name" value="Cbr1-like_FAD-bd_dom"/>
</dbReference>
<keyword evidence="12" id="KW-1185">Reference proteome</keyword>
<dbReference type="InterPro" id="IPR023170">
    <property type="entry name" value="HhH_base_excis_C"/>
</dbReference>
<name>A0ABY8TIS7_TETOB</name>
<dbReference type="SUPFAM" id="SSF52343">
    <property type="entry name" value="Ferredoxin reductase-like, C-terminal NADP-linked domain"/>
    <property type="match status" value="1"/>
</dbReference>
<evidence type="ECO:0000256" key="1">
    <source>
        <dbReference type="ARBA" id="ARBA00001974"/>
    </source>
</evidence>
<evidence type="ECO:0000256" key="7">
    <source>
        <dbReference type="ARBA" id="ARBA00023002"/>
    </source>
</evidence>
<evidence type="ECO:0000256" key="8">
    <source>
        <dbReference type="ARBA" id="ARBA00023027"/>
    </source>
</evidence>
<evidence type="ECO:0000256" key="5">
    <source>
        <dbReference type="ARBA" id="ARBA00022630"/>
    </source>
</evidence>
<evidence type="ECO:0000256" key="3">
    <source>
        <dbReference type="ARBA" id="ARBA00012011"/>
    </source>
</evidence>
<dbReference type="Proteomes" id="UP001244341">
    <property type="component" value="Chromosome 1b"/>
</dbReference>
<dbReference type="Gene3D" id="1.10.1670.10">
    <property type="entry name" value="Helix-hairpin-Helix base-excision DNA repair enzymes (C-terminal)"/>
    <property type="match status" value="1"/>
</dbReference>
<dbReference type="PRINTS" id="PR00406">
    <property type="entry name" value="CYTB5RDTASE"/>
</dbReference>
<dbReference type="PANTHER" id="PTHR19370">
    <property type="entry name" value="NADH-CYTOCHROME B5 REDUCTASE"/>
    <property type="match status" value="1"/>
</dbReference>
<dbReference type="EC" id="1.6.2.2" evidence="3"/>
<dbReference type="Gene3D" id="3.40.50.80">
    <property type="entry name" value="Nucleotide-binding domain of ferredoxin-NADP reductase (FNR) module"/>
    <property type="match status" value="1"/>
</dbReference>
<dbReference type="SUPFAM" id="SSF63380">
    <property type="entry name" value="Riboflavin synthase domain-like"/>
    <property type="match status" value="1"/>
</dbReference>
<dbReference type="Pfam" id="PF00730">
    <property type="entry name" value="HhH-GPD"/>
    <property type="match status" value="1"/>
</dbReference>
<feature type="domain" description="FAD-binding FR-type" evidence="10">
    <location>
        <begin position="280"/>
        <end position="384"/>
    </location>
</feature>
<dbReference type="NCBIfam" id="TIGR01083">
    <property type="entry name" value="nth"/>
    <property type="match status" value="1"/>
</dbReference>
<protein>
    <recommendedName>
        <fullName evidence="3">cytochrome-b5 reductase</fullName>
        <ecNumber evidence="3">1.6.2.2</ecNumber>
    </recommendedName>
</protein>
<dbReference type="InterPro" id="IPR039261">
    <property type="entry name" value="FNR_nucleotide-bd"/>
</dbReference>
<dbReference type="InterPro" id="IPR011257">
    <property type="entry name" value="DNA_glycosylase"/>
</dbReference>
<keyword evidence="8" id="KW-0520">NAD</keyword>
<dbReference type="InterPro" id="IPR017938">
    <property type="entry name" value="Riboflavin_synthase-like_b-brl"/>
</dbReference>
<keyword evidence="4" id="KW-0479">Metal-binding</keyword>
<dbReference type="CDD" id="cd06183">
    <property type="entry name" value="cyt_b5_reduct_like"/>
    <property type="match status" value="1"/>
</dbReference>
<dbReference type="InterPro" id="IPR017927">
    <property type="entry name" value="FAD-bd_FR_type"/>
</dbReference>